<dbReference type="Pfam" id="PF01757">
    <property type="entry name" value="Acyl_transf_3"/>
    <property type="match status" value="1"/>
</dbReference>
<keyword evidence="11" id="KW-1185">Reference proteome</keyword>
<evidence type="ECO:0000256" key="2">
    <source>
        <dbReference type="ARBA" id="ARBA00007400"/>
    </source>
</evidence>
<evidence type="ECO:0000256" key="7">
    <source>
        <dbReference type="SAM" id="Phobius"/>
    </source>
</evidence>
<evidence type="ECO:0000256" key="5">
    <source>
        <dbReference type="ARBA" id="ARBA00022989"/>
    </source>
</evidence>
<feature type="transmembrane region" description="Helical" evidence="7">
    <location>
        <begin position="122"/>
        <end position="146"/>
    </location>
</feature>
<keyword evidence="5 7" id="KW-1133">Transmembrane helix</keyword>
<feature type="domain" description="Acyltransferase 3" evidence="8">
    <location>
        <begin position="11"/>
        <end position="327"/>
    </location>
</feature>
<evidence type="ECO:0000313" key="9">
    <source>
        <dbReference type="EMBL" id="AXK46880.1"/>
    </source>
</evidence>
<feature type="transmembrane region" description="Helical" evidence="7">
    <location>
        <begin position="20"/>
        <end position="39"/>
    </location>
</feature>
<dbReference type="GO" id="GO:0016413">
    <property type="term" value="F:O-acetyltransferase activity"/>
    <property type="evidence" value="ECO:0007669"/>
    <property type="project" value="TreeGrafter"/>
</dbReference>
<comment type="similarity">
    <text evidence="2">Belongs to the acyltransferase 3 family.</text>
</comment>
<dbReference type="PANTHER" id="PTHR40074:SF4">
    <property type="entry name" value="INNER MEMBRANE PROTEIN YCFT"/>
    <property type="match status" value="1"/>
</dbReference>
<evidence type="ECO:0000256" key="6">
    <source>
        <dbReference type="ARBA" id="ARBA00023136"/>
    </source>
</evidence>
<dbReference type="EMBL" id="QSWH01000004">
    <property type="protein sequence ID" value="RRR22595.1"/>
    <property type="molecule type" value="Genomic_DNA"/>
</dbReference>
<organism evidence="10 12">
    <name type="scientific">Brachybacterium saurashtrense</name>
    <dbReference type="NCBI Taxonomy" id="556288"/>
    <lineage>
        <taxon>Bacteria</taxon>
        <taxon>Bacillati</taxon>
        <taxon>Actinomycetota</taxon>
        <taxon>Actinomycetes</taxon>
        <taxon>Micrococcales</taxon>
        <taxon>Dermabacteraceae</taxon>
        <taxon>Brachybacterium</taxon>
    </lineage>
</organism>
<evidence type="ECO:0000313" key="10">
    <source>
        <dbReference type="EMBL" id="RRR22595.1"/>
    </source>
</evidence>
<proteinExistence type="inferred from homology"/>
<sequence>MDRLPGTRRSAEIDIFRGIAVIGVVFSHTVDGLLSAGALPEGSALHQFNDWFYGFRMPAIALVLGLFLSYGAEKYGTATYIARRAVFAVYMYLLWYVIQMGAELATSPWKNTPVTLEDALRIWAPPAHLWFIPYIAVSAAVIALVAPWRRAPWLTLPLLLAASTATWGWGPDLWGMRGLALVGFSAVGAVIGMRRMSTVLTTRAVPVVLVGAAALLLAIPFFGMDLVAASVPASPEQLAAGRASWLPPSVALSWLGQFILAGLAVALGAIPRVREAFALVGRSTLQIYLAHIIVIAGLRIVLMRLGVDSLAVLVPTLLVAGVVIPLLAERILRPTPLRYVFEMPAAWLPGAAATARRLSEPVHRPRSG</sequence>
<reference evidence="10 12" key="2">
    <citation type="submission" date="2018-08" db="EMBL/GenBank/DDBJ databases">
        <title>Brachybacterium saurashtrense DSM 23186.</title>
        <authorList>
            <person name="Li Y."/>
        </authorList>
    </citation>
    <scope>NUCLEOTIDE SEQUENCE [LARGE SCALE GENOMIC DNA]</scope>
    <source>
        <strain evidence="10 12">DSM 23186</strain>
    </source>
</reference>
<feature type="transmembrane region" description="Helical" evidence="7">
    <location>
        <begin position="51"/>
        <end position="72"/>
    </location>
</feature>
<comment type="subcellular location">
    <subcellularLocation>
        <location evidence="1">Cell membrane</location>
        <topology evidence="1">Multi-pass membrane protein</topology>
    </subcellularLocation>
</comment>
<evidence type="ECO:0000259" key="8">
    <source>
        <dbReference type="Pfam" id="PF01757"/>
    </source>
</evidence>
<keyword evidence="10" id="KW-0808">Transferase</keyword>
<feature type="transmembrane region" description="Helical" evidence="7">
    <location>
        <begin position="205"/>
        <end position="231"/>
    </location>
</feature>
<feature type="transmembrane region" description="Helical" evidence="7">
    <location>
        <begin position="176"/>
        <end position="193"/>
    </location>
</feature>
<dbReference type="OrthoDB" id="3265718at2"/>
<feature type="transmembrane region" description="Helical" evidence="7">
    <location>
        <begin position="251"/>
        <end position="273"/>
    </location>
</feature>
<evidence type="ECO:0000313" key="11">
    <source>
        <dbReference type="Proteomes" id="UP000254236"/>
    </source>
</evidence>
<dbReference type="Proteomes" id="UP000282185">
    <property type="component" value="Unassembled WGS sequence"/>
</dbReference>
<accession>A0A345YSH8</accession>
<feature type="transmembrane region" description="Helical" evidence="7">
    <location>
        <begin position="285"/>
        <end position="303"/>
    </location>
</feature>
<dbReference type="GO" id="GO:0005886">
    <property type="term" value="C:plasma membrane"/>
    <property type="evidence" value="ECO:0007669"/>
    <property type="project" value="UniProtKB-SubCell"/>
</dbReference>
<evidence type="ECO:0000256" key="3">
    <source>
        <dbReference type="ARBA" id="ARBA00022475"/>
    </source>
</evidence>
<protein>
    <submittedName>
        <fullName evidence="10">Acyltransferase</fullName>
    </submittedName>
</protein>
<keyword evidence="4 7" id="KW-0812">Transmembrane</keyword>
<keyword evidence="3" id="KW-1003">Cell membrane</keyword>
<dbReference type="EMBL" id="CP031356">
    <property type="protein sequence ID" value="AXK46880.1"/>
    <property type="molecule type" value="Genomic_DNA"/>
</dbReference>
<keyword evidence="10" id="KW-0012">Acyltransferase</keyword>
<feature type="transmembrane region" description="Helical" evidence="7">
    <location>
        <begin position="84"/>
        <end position="102"/>
    </location>
</feature>
<dbReference type="PANTHER" id="PTHR40074">
    <property type="entry name" value="O-ACETYLTRANSFERASE WECH"/>
    <property type="match status" value="1"/>
</dbReference>
<feature type="transmembrane region" description="Helical" evidence="7">
    <location>
        <begin position="309"/>
        <end position="328"/>
    </location>
</feature>
<dbReference type="GO" id="GO:0009246">
    <property type="term" value="P:enterobacterial common antigen biosynthetic process"/>
    <property type="evidence" value="ECO:0007669"/>
    <property type="project" value="TreeGrafter"/>
</dbReference>
<dbReference type="InterPro" id="IPR002656">
    <property type="entry name" value="Acyl_transf_3_dom"/>
</dbReference>
<evidence type="ECO:0000313" key="12">
    <source>
        <dbReference type="Proteomes" id="UP000282185"/>
    </source>
</evidence>
<dbReference type="RefSeq" id="WP_115414627.1">
    <property type="nucleotide sequence ID" value="NZ_CP031356.1"/>
</dbReference>
<dbReference type="KEGG" id="bsau:DWV08_15490"/>
<dbReference type="Proteomes" id="UP000254236">
    <property type="component" value="Chromosome"/>
</dbReference>
<evidence type="ECO:0000256" key="1">
    <source>
        <dbReference type="ARBA" id="ARBA00004651"/>
    </source>
</evidence>
<keyword evidence="6 7" id="KW-0472">Membrane</keyword>
<reference evidence="9 11" key="1">
    <citation type="submission" date="2018-07" db="EMBL/GenBank/DDBJ databases">
        <title>Brachybacterium saurashtrense DSM 23186 genome sequence.</title>
        <authorList>
            <person name="Guo L."/>
        </authorList>
    </citation>
    <scope>NUCLEOTIDE SEQUENCE [LARGE SCALE GENOMIC DNA]</scope>
    <source>
        <strain evidence="9 11">DSM 23186</strain>
    </source>
</reference>
<feature type="transmembrane region" description="Helical" evidence="7">
    <location>
        <begin position="153"/>
        <end position="170"/>
    </location>
</feature>
<dbReference type="AlphaFoldDB" id="A0A345YSH8"/>
<name>A0A345YSH8_9MICO</name>
<gene>
    <name evidence="9" type="ORF">DWV08_15490</name>
    <name evidence="10" type="ORF">DXU92_10110</name>
</gene>
<evidence type="ECO:0000256" key="4">
    <source>
        <dbReference type="ARBA" id="ARBA00022692"/>
    </source>
</evidence>